<dbReference type="EMBL" id="SLWY01000009">
    <property type="protein sequence ID" value="TCO81252.1"/>
    <property type="molecule type" value="Genomic_DNA"/>
</dbReference>
<dbReference type="PANTHER" id="PTHR33162">
    <property type="entry name" value="SEC-INDEPENDENT PROTEIN TRANSLOCASE PROTEIN TATA, CHLOROPLASTIC"/>
    <property type="match status" value="1"/>
</dbReference>
<keyword evidence="4 9" id="KW-0812">Transmembrane</keyword>
<dbReference type="GO" id="GO:0043953">
    <property type="term" value="P:protein transport by the Tat complex"/>
    <property type="evidence" value="ECO:0007669"/>
    <property type="project" value="UniProtKB-UniRule"/>
</dbReference>
<feature type="transmembrane region" description="Helical" evidence="11">
    <location>
        <begin position="6"/>
        <end position="25"/>
    </location>
</feature>
<keyword evidence="13" id="KW-1185">Reference proteome</keyword>
<evidence type="ECO:0000256" key="8">
    <source>
        <dbReference type="ARBA" id="ARBA00023136"/>
    </source>
</evidence>
<evidence type="ECO:0000256" key="11">
    <source>
        <dbReference type="SAM" id="Phobius"/>
    </source>
</evidence>
<comment type="caution">
    <text evidence="12">The sequence shown here is derived from an EMBL/GenBank/DDBJ whole genome shotgun (WGS) entry which is preliminary data.</text>
</comment>
<dbReference type="GO" id="GO:0033281">
    <property type="term" value="C:TAT protein transport complex"/>
    <property type="evidence" value="ECO:0007669"/>
    <property type="project" value="UniProtKB-UniRule"/>
</dbReference>
<gene>
    <name evidence="9" type="primary">tatB</name>
    <name evidence="12" type="ORF">EV699_10994</name>
</gene>
<evidence type="ECO:0000256" key="6">
    <source>
        <dbReference type="ARBA" id="ARBA00022989"/>
    </source>
</evidence>
<dbReference type="RefSeq" id="WP_132541912.1">
    <property type="nucleotide sequence ID" value="NZ_SLWY01000009.1"/>
</dbReference>
<evidence type="ECO:0000256" key="4">
    <source>
        <dbReference type="ARBA" id="ARBA00022692"/>
    </source>
</evidence>
<keyword evidence="8 9" id="KW-0472">Membrane</keyword>
<accession>A0A4R2LAC0</accession>
<comment type="function">
    <text evidence="9">Part of the twin-arginine translocation (Tat) system that transports large folded proteins containing a characteristic twin-arginine motif in their signal peptide across membranes. Together with TatC, TatB is part of a receptor directly interacting with Tat signal peptides. TatB may form an oligomeric binding site that transiently accommodates folded Tat precursor proteins before their translocation.</text>
</comment>
<keyword evidence="7 9" id="KW-0811">Translocation</keyword>
<dbReference type="InterPro" id="IPR003369">
    <property type="entry name" value="TatA/B/E"/>
</dbReference>
<name>A0A4R2LAC0_9GAMM</name>
<keyword evidence="3 9" id="KW-1003">Cell membrane</keyword>
<evidence type="ECO:0000256" key="2">
    <source>
        <dbReference type="ARBA" id="ARBA00022448"/>
    </source>
</evidence>
<dbReference type="Proteomes" id="UP000295765">
    <property type="component" value="Unassembled WGS sequence"/>
</dbReference>
<dbReference type="PRINTS" id="PR01506">
    <property type="entry name" value="TATBPROTEIN"/>
</dbReference>
<protein>
    <recommendedName>
        <fullName evidence="9">Sec-independent protein translocase protein TatB</fullName>
    </recommendedName>
</protein>
<feature type="compositionally biased region" description="Low complexity" evidence="10">
    <location>
        <begin position="89"/>
        <end position="100"/>
    </location>
</feature>
<comment type="subunit">
    <text evidence="9">The Tat system comprises two distinct complexes: a TatABC complex, containing multiple copies of TatA, TatB and TatC subunits, and a separate TatA complex, containing only TatA subunits. Substrates initially bind to the TatABC complex, which probably triggers association of the separate TatA complex to form the active translocon.</text>
</comment>
<dbReference type="PANTHER" id="PTHR33162:SF1">
    <property type="entry name" value="SEC-INDEPENDENT PROTEIN TRANSLOCASE PROTEIN TATA, CHLOROPLASTIC"/>
    <property type="match status" value="1"/>
</dbReference>
<evidence type="ECO:0000256" key="9">
    <source>
        <dbReference type="HAMAP-Rule" id="MF_00237"/>
    </source>
</evidence>
<feature type="compositionally biased region" description="Pro residues" evidence="10">
    <location>
        <begin position="110"/>
        <end position="128"/>
    </location>
</feature>
<keyword evidence="2 9" id="KW-0813">Transport</keyword>
<reference evidence="12 13" key="1">
    <citation type="submission" date="2019-03" db="EMBL/GenBank/DDBJ databases">
        <title>Genomic Encyclopedia of Type Strains, Phase IV (KMG-IV): sequencing the most valuable type-strain genomes for metagenomic binning, comparative biology and taxonomic classification.</title>
        <authorList>
            <person name="Goeker M."/>
        </authorList>
    </citation>
    <scope>NUCLEOTIDE SEQUENCE [LARGE SCALE GENOMIC DNA]</scope>
    <source>
        <strain evidence="12 13">DSM 25287</strain>
    </source>
</reference>
<dbReference type="NCBIfam" id="TIGR01410">
    <property type="entry name" value="tatB"/>
    <property type="match status" value="1"/>
</dbReference>
<dbReference type="Pfam" id="PF02416">
    <property type="entry name" value="TatA_B_E"/>
    <property type="match status" value="1"/>
</dbReference>
<dbReference type="OrthoDB" id="9816005at2"/>
<evidence type="ECO:0000313" key="12">
    <source>
        <dbReference type="EMBL" id="TCO81252.1"/>
    </source>
</evidence>
<dbReference type="AlphaFoldDB" id="A0A4R2LAC0"/>
<evidence type="ECO:0000256" key="1">
    <source>
        <dbReference type="ARBA" id="ARBA00004167"/>
    </source>
</evidence>
<comment type="similarity">
    <text evidence="9">Belongs to the TatB family.</text>
</comment>
<comment type="subcellular location">
    <subcellularLocation>
        <location evidence="9">Cell membrane</location>
        <topology evidence="9">Single-pass membrane protein</topology>
    </subcellularLocation>
    <subcellularLocation>
        <location evidence="1">Membrane</location>
        <topology evidence="1">Single-pass membrane protein</topology>
    </subcellularLocation>
</comment>
<evidence type="ECO:0000256" key="10">
    <source>
        <dbReference type="SAM" id="MobiDB-lite"/>
    </source>
</evidence>
<evidence type="ECO:0000256" key="7">
    <source>
        <dbReference type="ARBA" id="ARBA00023010"/>
    </source>
</evidence>
<keyword evidence="5 9" id="KW-0653">Protein transport</keyword>
<evidence type="ECO:0000256" key="5">
    <source>
        <dbReference type="ARBA" id="ARBA00022927"/>
    </source>
</evidence>
<feature type="region of interest" description="Disordered" evidence="10">
    <location>
        <begin position="85"/>
        <end position="143"/>
    </location>
</feature>
<proteinExistence type="inferred from homology"/>
<evidence type="ECO:0000256" key="3">
    <source>
        <dbReference type="ARBA" id="ARBA00022475"/>
    </source>
</evidence>
<dbReference type="Gene3D" id="1.20.5.3310">
    <property type="match status" value="1"/>
</dbReference>
<dbReference type="GO" id="GO:0008320">
    <property type="term" value="F:protein transmembrane transporter activity"/>
    <property type="evidence" value="ECO:0007669"/>
    <property type="project" value="UniProtKB-UniRule"/>
</dbReference>
<evidence type="ECO:0000313" key="13">
    <source>
        <dbReference type="Proteomes" id="UP000295765"/>
    </source>
</evidence>
<dbReference type="HAMAP" id="MF_00237">
    <property type="entry name" value="TatB"/>
    <property type="match status" value="1"/>
</dbReference>
<dbReference type="InterPro" id="IPR018448">
    <property type="entry name" value="TatB"/>
</dbReference>
<organism evidence="12 13">
    <name type="scientific">Plasticicumulans lactativorans</name>
    <dbReference type="NCBI Taxonomy" id="1133106"/>
    <lineage>
        <taxon>Bacteria</taxon>
        <taxon>Pseudomonadati</taxon>
        <taxon>Pseudomonadota</taxon>
        <taxon>Gammaproteobacteria</taxon>
        <taxon>Candidatus Competibacteraceae</taxon>
        <taxon>Plasticicumulans</taxon>
    </lineage>
</organism>
<sequence>MFEIGFWELVLIALVALIVIGPERLPEVARTAGRWIARARSIVSNVRAEVEREFKVDELKRSLIHEETADQFRRLHDQIRGLETELRNVAQPPAAAETPPVAEPDARMPAPAPAEAPPVVPPAAPVTPAPVAAAAPAESSKQT</sequence>
<keyword evidence="6 9" id="KW-1133">Transmembrane helix</keyword>